<evidence type="ECO:0000256" key="2">
    <source>
        <dbReference type="ARBA" id="ARBA00004514"/>
    </source>
</evidence>
<comment type="function">
    <text evidence="6">Catalyzes the decomposition of L-selenocysteine to L-alanine and elemental selenium.</text>
</comment>
<name>A0ABN9CT28_9NEOB</name>
<evidence type="ECO:0000313" key="12">
    <source>
        <dbReference type="Proteomes" id="UP001162483"/>
    </source>
</evidence>
<comment type="cofactor">
    <cofactor evidence="1">
        <name>pyridoxal 5'-phosphate</name>
        <dbReference type="ChEBI" id="CHEBI:597326"/>
    </cofactor>
</comment>
<keyword evidence="5" id="KW-0808">Transferase</keyword>
<evidence type="ECO:0000256" key="8">
    <source>
        <dbReference type="ARBA" id="ARBA00040554"/>
    </source>
</evidence>
<keyword evidence="12" id="KW-1185">Reference proteome</keyword>
<comment type="subunit">
    <text evidence="3">Homodimer.</text>
</comment>
<evidence type="ECO:0000313" key="11">
    <source>
        <dbReference type="EMBL" id="CAI9562567.1"/>
    </source>
</evidence>
<dbReference type="SUPFAM" id="SSF53383">
    <property type="entry name" value="PLP-dependent transferases"/>
    <property type="match status" value="1"/>
</dbReference>
<proteinExistence type="predicted"/>
<dbReference type="Gene3D" id="3.40.640.10">
    <property type="entry name" value="Type I PLP-dependent aspartate aminotransferase-like (Major domain)"/>
    <property type="match status" value="1"/>
</dbReference>
<keyword evidence="4" id="KW-0963">Cytoplasm</keyword>
<dbReference type="Gene3D" id="3.90.1150.10">
    <property type="entry name" value="Aspartate Aminotransferase, domain 1"/>
    <property type="match status" value="1"/>
</dbReference>
<protein>
    <recommendedName>
        <fullName evidence="8">Selenocysteine lyase</fullName>
        <ecNumber evidence="7">4.4.1.16</ecNumber>
    </recommendedName>
</protein>
<gene>
    <name evidence="11" type="ORF">SPARVUS_LOCUS5637694</name>
</gene>
<evidence type="ECO:0000256" key="1">
    <source>
        <dbReference type="ARBA" id="ARBA00001933"/>
    </source>
</evidence>
<evidence type="ECO:0000256" key="7">
    <source>
        <dbReference type="ARBA" id="ARBA00039054"/>
    </source>
</evidence>
<dbReference type="Proteomes" id="UP001162483">
    <property type="component" value="Unassembled WGS sequence"/>
</dbReference>
<evidence type="ECO:0000256" key="5">
    <source>
        <dbReference type="ARBA" id="ARBA00022679"/>
    </source>
</evidence>
<reference evidence="11" key="1">
    <citation type="submission" date="2023-05" db="EMBL/GenBank/DDBJ databases">
        <authorList>
            <person name="Stuckert A."/>
        </authorList>
    </citation>
    <scope>NUCLEOTIDE SEQUENCE</scope>
</reference>
<dbReference type="Pfam" id="PF00266">
    <property type="entry name" value="Aminotran_5"/>
    <property type="match status" value="1"/>
</dbReference>
<accession>A0ABN9CT28</accession>
<dbReference type="EMBL" id="CATNWA010011953">
    <property type="protein sequence ID" value="CAI9562567.1"/>
    <property type="molecule type" value="Genomic_DNA"/>
</dbReference>
<dbReference type="InterPro" id="IPR015421">
    <property type="entry name" value="PyrdxlP-dep_Trfase_major"/>
</dbReference>
<sequence length="193" mass="21401">MGHQTPLLPMLFGGGQERNYRPGTENTPMIAGLGKAAELVSLHCTVYESHMRDVRDYLEQRLQAVFGDRIRFNSRFPGTKRLPNTCNVSLLKPSVLGREWLSHCHSLQASVGAACHSDRGDSPSHVLLSSGIPRESARGAVRLSVGRETSREDVDVIVMDLEQAVQKLEYKESSKGDLKTQERNRDGVCSQVK</sequence>
<evidence type="ECO:0000256" key="4">
    <source>
        <dbReference type="ARBA" id="ARBA00022490"/>
    </source>
</evidence>
<dbReference type="InterPro" id="IPR000192">
    <property type="entry name" value="Aminotrans_V_dom"/>
</dbReference>
<feature type="compositionally biased region" description="Basic and acidic residues" evidence="9">
    <location>
        <begin position="171"/>
        <end position="186"/>
    </location>
</feature>
<comment type="subcellular location">
    <subcellularLocation>
        <location evidence="2">Cytoplasm</location>
        <location evidence="2">Cytosol</location>
    </subcellularLocation>
</comment>
<evidence type="ECO:0000256" key="9">
    <source>
        <dbReference type="SAM" id="MobiDB-lite"/>
    </source>
</evidence>
<dbReference type="InterPro" id="IPR015424">
    <property type="entry name" value="PyrdxlP-dep_Trfase"/>
</dbReference>
<dbReference type="PANTHER" id="PTHR11601:SF62">
    <property type="entry name" value="SELENOCYSTEINE LYASE"/>
    <property type="match status" value="1"/>
</dbReference>
<feature type="region of interest" description="Disordered" evidence="9">
    <location>
        <begin position="171"/>
        <end position="193"/>
    </location>
</feature>
<dbReference type="PANTHER" id="PTHR11601">
    <property type="entry name" value="CYSTEINE DESULFURYLASE FAMILY MEMBER"/>
    <property type="match status" value="1"/>
</dbReference>
<organism evidence="11 12">
    <name type="scientific">Staurois parvus</name>
    <dbReference type="NCBI Taxonomy" id="386267"/>
    <lineage>
        <taxon>Eukaryota</taxon>
        <taxon>Metazoa</taxon>
        <taxon>Chordata</taxon>
        <taxon>Craniata</taxon>
        <taxon>Vertebrata</taxon>
        <taxon>Euteleostomi</taxon>
        <taxon>Amphibia</taxon>
        <taxon>Batrachia</taxon>
        <taxon>Anura</taxon>
        <taxon>Neobatrachia</taxon>
        <taxon>Ranoidea</taxon>
        <taxon>Ranidae</taxon>
        <taxon>Staurois</taxon>
    </lineage>
</organism>
<evidence type="ECO:0000256" key="6">
    <source>
        <dbReference type="ARBA" id="ARBA00037407"/>
    </source>
</evidence>
<dbReference type="InterPro" id="IPR015422">
    <property type="entry name" value="PyrdxlP-dep_Trfase_small"/>
</dbReference>
<feature type="domain" description="Aminotransferase class V" evidence="10">
    <location>
        <begin position="16"/>
        <end position="156"/>
    </location>
</feature>
<evidence type="ECO:0000256" key="3">
    <source>
        <dbReference type="ARBA" id="ARBA00011738"/>
    </source>
</evidence>
<comment type="caution">
    <text evidence="11">The sequence shown here is derived from an EMBL/GenBank/DDBJ whole genome shotgun (WGS) entry which is preliminary data.</text>
</comment>
<dbReference type="EC" id="4.4.1.16" evidence="7"/>
<evidence type="ECO:0000259" key="10">
    <source>
        <dbReference type="Pfam" id="PF00266"/>
    </source>
</evidence>